<accession>A0ABQ0IQB0</accession>
<feature type="domain" description="Helicase C-terminal" evidence="11">
    <location>
        <begin position="252"/>
        <end position="418"/>
    </location>
</feature>
<dbReference type="Pfam" id="PF00270">
    <property type="entry name" value="DEAD"/>
    <property type="match status" value="1"/>
</dbReference>
<keyword evidence="6" id="KW-0378">Hydrolase</keyword>
<dbReference type="InterPro" id="IPR038257">
    <property type="entry name" value="CRISPR-assoc_Cas3_HD_sf"/>
</dbReference>
<feature type="domain" description="HD Cas3-type" evidence="12">
    <location>
        <begin position="580"/>
        <end position="784"/>
    </location>
</feature>
<evidence type="ECO:0000256" key="7">
    <source>
        <dbReference type="ARBA" id="ARBA00022806"/>
    </source>
</evidence>
<dbReference type="SMART" id="SM00490">
    <property type="entry name" value="HELICc"/>
    <property type="match status" value="1"/>
</dbReference>
<comment type="caution">
    <text evidence="13">The sequence shown here is derived from an EMBL/GenBank/DDBJ whole genome shotgun (WGS) entry which is preliminary data.</text>
</comment>
<evidence type="ECO:0000256" key="8">
    <source>
        <dbReference type="ARBA" id="ARBA00022840"/>
    </source>
</evidence>
<evidence type="ECO:0000256" key="6">
    <source>
        <dbReference type="ARBA" id="ARBA00022801"/>
    </source>
</evidence>
<evidence type="ECO:0000256" key="5">
    <source>
        <dbReference type="ARBA" id="ARBA00022741"/>
    </source>
</evidence>
<sequence length="795" mass="86633">MVEFESFDEFFEAATGVRPYPYQRRVALSGEKLPDVIDVPPGLGKTAAIVLGWLWRRLTADGQEVPRRLVLALPMRTLTHQAMSVIPQWFSALELLDRVDVTQLVGGVGADGGRWRRKPDDMQIIVGTVDMIVSRMLMRGYGSTRGTYPIDAGLLWNDTHLVVDETQLAPASTVTARQIAAFQRESGALVTGLTCMSATIDERLLHTVDNPFGADATVVRLDEEDLTPELRRRLEAPRIVRELPIAQANPKPIADAVVARHRPGLTLVIVNTVATAVDVYKRLTGKKRPLGDTPVILLHSRFRPADRRTKFDELQDAEDIVVISTQVVEAGVDLDARTLITEAAPWPSLVQRSGRCNRAGVTDDAELWWFAAGKKGPYEPDDTAATAAALRQLEGESVSNQRLLGLADEVKTTSPAIQTLRRSDFHALFDTTPDLSGNDPDISPYIRDTDELDVQLAWVDLGESGRPGPDLQLPGHDARCRAQISDVKGLLAAGKTLWFYDIAQPRWSEARWTELKASMPIRPGQVFVLSTRAGGYSVEVGLDPKSGVPVPPIDDATAIGPQGGDEPGSDGDTSDTGALGSGGWLELDQHLEETGDEAARMVAGLPLGESTASDIVLAARLHDLGKAHPMWQQALQRTAEVPAPDKVWAKSPGRGRLVYDGVKSFRHELASVALLDSGYPELLDAAGDRDLVRYLIAAHHGKIRVQIRDDASDESQILGLTAGEVAIPSVSGVESRTVSIDVEPYGAVSDSVEVWADMVDRLLARYGPFRLAYFEALVRVADWNASAAYEGREER</sequence>
<comment type="similarity">
    <text evidence="1">In the N-terminal section; belongs to the CRISPR-associated nuclease Cas3-HD family.</text>
</comment>
<dbReference type="PROSITE" id="PS51643">
    <property type="entry name" value="HD_CAS3"/>
    <property type="match status" value="1"/>
</dbReference>
<dbReference type="NCBIfam" id="TIGR01596">
    <property type="entry name" value="cas3_HD"/>
    <property type="match status" value="1"/>
</dbReference>
<evidence type="ECO:0000256" key="1">
    <source>
        <dbReference type="ARBA" id="ARBA00006847"/>
    </source>
</evidence>
<dbReference type="PANTHER" id="PTHR47963">
    <property type="entry name" value="DEAD-BOX ATP-DEPENDENT RNA HELICASE 47, MITOCHONDRIAL"/>
    <property type="match status" value="1"/>
</dbReference>
<evidence type="ECO:0000256" key="10">
    <source>
        <dbReference type="SAM" id="MobiDB-lite"/>
    </source>
</evidence>
<dbReference type="Gene3D" id="1.10.3210.30">
    <property type="match status" value="1"/>
</dbReference>
<keyword evidence="7" id="KW-0347">Helicase</keyword>
<keyword evidence="4" id="KW-0479">Metal-binding</keyword>
<feature type="region of interest" description="Disordered" evidence="10">
    <location>
        <begin position="545"/>
        <end position="580"/>
    </location>
</feature>
<dbReference type="InterPro" id="IPR001650">
    <property type="entry name" value="Helicase_C-like"/>
</dbReference>
<reference evidence="13 14" key="1">
    <citation type="submission" date="2013-02" db="EMBL/GenBank/DDBJ databases">
        <title>Whole genome shotgun sequence of Gordonia paraffinivorans NBRC 108238.</title>
        <authorList>
            <person name="Isaki-Nakamura S."/>
            <person name="Hosoyama A."/>
            <person name="Tsuchikane K."/>
            <person name="Ando Y."/>
            <person name="Baba S."/>
            <person name="Ohji S."/>
            <person name="Hamada M."/>
            <person name="Tamura T."/>
            <person name="Yamazoe A."/>
            <person name="Yamazaki S."/>
            <person name="Fujita N."/>
        </authorList>
    </citation>
    <scope>NUCLEOTIDE SEQUENCE [LARGE SCALE GENOMIC DNA]</scope>
    <source>
        <strain evidence="13 14">NBRC 108238</strain>
    </source>
</reference>
<dbReference type="InterPro" id="IPR006483">
    <property type="entry name" value="CRISPR-assoc_Cas3_HD"/>
</dbReference>
<keyword evidence="3" id="KW-0540">Nuclease</keyword>
<keyword evidence="8" id="KW-0067">ATP-binding</keyword>
<evidence type="ECO:0000259" key="12">
    <source>
        <dbReference type="PROSITE" id="PS51643"/>
    </source>
</evidence>
<dbReference type="Proteomes" id="UP000035021">
    <property type="component" value="Unassembled WGS sequence"/>
</dbReference>
<dbReference type="InterPro" id="IPR006474">
    <property type="entry name" value="Helicase_Cas3_CRISPR-ass_core"/>
</dbReference>
<dbReference type="InterPro" id="IPR050547">
    <property type="entry name" value="DEAD_box_RNA_helicases"/>
</dbReference>
<dbReference type="Pfam" id="PF18019">
    <property type="entry name" value="Cas3_HD"/>
    <property type="match status" value="1"/>
</dbReference>
<comment type="similarity">
    <text evidence="2">In the central section; belongs to the CRISPR-associated helicase Cas3 family.</text>
</comment>
<dbReference type="RefSeq" id="WP_006901923.1">
    <property type="nucleotide sequence ID" value="NZ_BAOQ01000039.1"/>
</dbReference>
<dbReference type="Gene3D" id="3.40.50.300">
    <property type="entry name" value="P-loop containing nucleotide triphosphate hydrolases"/>
    <property type="match status" value="2"/>
</dbReference>
<evidence type="ECO:0000256" key="4">
    <source>
        <dbReference type="ARBA" id="ARBA00022723"/>
    </source>
</evidence>
<proteinExistence type="inferred from homology"/>
<evidence type="ECO:0000259" key="11">
    <source>
        <dbReference type="PROSITE" id="PS51194"/>
    </source>
</evidence>
<gene>
    <name evidence="13" type="ORF">GP2_039_00060</name>
</gene>
<evidence type="ECO:0000313" key="13">
    <source>
        <dbReference type="EMBL" id="GAC85685.1"/>
    </source>
</evidence>
<name>A0ABQ0IQB0_9ACTN</name>
<evidence type="ECO:0000256" key="9">
    <source>
        <dbReference type="ARBA" id="ARBA00023118"/>
    </source>
</evidence>
<dbReference type="InterPro" id="IPR011545">
    <property type="entry name" value="DEAD/DEAH_box_helicase_dom"/>
</dbReference>
<keyword evidence="14" id="KW-1185">Reference proteome</keyword>
<dbReference type="InterPro" id="IPR027417">
    <property type="entry name" value="P-loop_NTPase"/>
</dbReference>
<keyword evidence="9" id="KW-0051">Antiviral defense</keyword>
<dbReference type="Pfam" id="PF22590">
    <property type="entry name" value="Cas3-like_C_2"/>
    <property type="match status" value="1"/>
</dbReference>
<dbReference type="InterPro" id="IPR054712">
    <property type="entry name" value="Cas3-like_dom"/>
</dbReference>
<evidence type="ECO:0000313" key="14">
    <source>
        <dbReference type="Proteomes" id="UP000035021"/>
    </source>
</evidence>
<dbReference type="EMBL" id="BAOQ01000039">
    <property type="protein sequence ID" value="GAC85685.1"/>
    <property type="molecule type" value="Genomic_DNA"/>
</dbReference>
<dbReference type="SUPFAM" id="SSF52540">
    <property type="entry name" value="P-loop containing nucleoside triphosphate hydrolases"/>
    <property type="match status" value="1"/>
</dbReference>
<dbReference type="PROSITE" id="PS51194">
    <property type="entry name" value="HELICASE_CTER"/>
    <property type="match status" value="1"/>
</dbReference>
<organism evidence="13 14">
    <name type="scientific">Gordonia paraffinivorans NBRC 108238</name>
    <dbReference type="NCBI Taxonomy" id="1223543"/>
    <lineage>
        <taxon>Bacteria</taxon>
        <taxon>Bacillati</taxon>
        <taxon>Actinomycetota</taxon>
        <taxon>Actinomycetes</taxon>
        <taxon>Mycobacteriales</taxon>
        <taxon>Gordoniaceae</taxon>
        <taxon>Gordonia</taxon>
    </lineage>
</organism>
<dbReference type="NCBIfam" id="TIGR01587">
    <property type="entry name" value="cas3_core"/>
    <property type="match status" value="1"/>
</dbReference>
<evidence type="ECO:0000256" key="3">
    <source>
        <dbReference type="ARBA" id="ARBA00022722"/>
    </source>
</evidence>
<evidence type="ECO:0000256" key="2">
    <source>
        <dbReference type="ARBA" id="ARBA00009046"/>
    </source>
</evidence>
<keyword evidence="5" id="KW-0547">Nucleotide-binding</keyword>
<protein>
    <submittedName>
        <fullName evidence="13">CRISPR-associated protein</fullName>
    </submittedName>
</protein>
<dbReference type="PANTHER" id="PTHR47963:SF9">
    <property type="entry name" value="CRISPR-ASSOCIATED ENDONUCLEASE_HELICASE CAS3"/>
    <property type="match status" value="1"/>
</dbReference>